<organism evidence="2 3">
    <name type="scientific">Thermomonas fusca</name>
    <dbReference type="NCBI Taxonomy" id="215690"/>
    <lineage>
        <taxon>Bacteria</taxon>
        <taxon>Pseudomonadati</taxon>
        <taxon>Pseudomonadota</taxon>
        <taxon>Gammaproteobacteria</taxon>
        <taxon>Lysobacterales</taxon>
        <taxon>Lysobacteraceae</taxon>
        <taxon>Thermomonas</taxon>
    </lineage>
</organism>
<gene>
    <name evidence="2" type="ORF">E5S66_05520</name>
</gene>
<comment type="caution">
    <text evidence="2">The sequence shown here is derived from an EMBL/GenBank/DDBJ whole genome shotgun (WGS) entry which is preliminary data.</text>
</comment>
<feature type="region of interest" description="Disordered" evidence="1">
    <location>
        <begin position="1"/>
        <end position="64"/>
    </location>
</feature>
<feature type="compositionally biased region" description="Polar residues" evidence="1">
    <location>
        <begin position="20"/>
        <end position="37"/>
    </location>
</feature>
<evidence type="ECO:0000256" key="1">
    <source>
        <dbReference type="SAM" id="MobiDB-lite"/>
    </source>
</evidence>
<protein>
    <submittedName>
        <fullName evidence="2">Uncharacterized protein</fullName>
    </submittedName>
</protein>
<keyword evidence="3" id="KW-1185">Reference proteome</keyword>
<proteinExistence type="predicted"/>
<feature type="compositionally biased region" description="Basic and acidic residues" evidence="1">
    <location>
        <begin position="50"/>
        <end position="64"/>
    </location>
</feature>
<dbReference type="AlphaFoldDB" id="A0A5R9PGW8"/>
<reference evidence="2 3" key="1">
    <citation type="submission" date="2019-04" db="EMBL/GenBank/DDBJ databases">
        <authorList>
            <person name="Grouzdev D.S."/>
            <person name="Nazina T.N."/>
        </authorList>
    </citation>
    <scope>NUCLEOTIDE SEQUENCE [LARGE SCALE GENOMIC DNA]</scope>
    <source>
        <strain evidence="2 3">SHC 3-19</strain>
    </source>
</reference>
<dbReference type="RefSeq" id="WP_028838897.1">
    <property type="nucleotide sequence ID" value="NZ_SROY01000002.1"/>
</dbReference>
<evidence type="ECO:0000313" key="2">
    <source>
        <dbReference type="EMBL" id="TLX21988.1"/>
    </source>
</evidence>
<dbReference type="Proteomes" id="UP000308508">
    <property type="component" value="Unassembled WGS sequence"/>
</dbReference>
<evidence type="ECO:0000313" key="3">
    <source>
        <dbReference type="Proteomes" id="UP000308508"/>
    </source>
</evidence>
<sequence>MPNNNPTGKNQHTDNDRNQGMKNAGTNERSGQHQRSAGSRPDEQQGSNKGRSDSDLNNDRRGNR</sequence>
<feature type="compositionally biased region" description="Polar residues" evidence="1">
    <location>
        <begin position="1"/>
        <end position="10"/>
    </location>
</feature>
<accession>A0A5R9PGW8</accession>
<dbReference type="STRING" id="1123377.GCA_000423885_01179"/>
<dbReference type="EMBL" id="SROY01000002">
    <property type="protein sequence ID" value="TLX21988.1"/>
    <property type="molecule type" value="Genomic_DNA"/>
</dbReference>
<name>A0A5R9PGW8_9GAMM</name>